<dbReference type="SUPFAM" id="SSF103481">
    <property type="entry name" value="Multidrug resistance efflux transporter EmrE"/>
    <property type="match status" value="2"/>
</dbReference>
<sequence length="325" mass="33364">MSHVGSSLCDPSATKCVGVSAGQTDDGHVNPLWAIGLLLFAGGLLGMSPILVRLSGVSPDASAFWRVAIAAPLLCAAAFLVPARPVGPDTMPAPQKRRVVIAGWMVLAGVFFAADLIACHIAIELTTAGNAILLANLAPVIIGLLGLVGLARRPGRMFWIGLPFAGFGAWCLFRASDVGGGSIAGDAFGLLAAVFYAGYLIVIGRLRRYVGAAATMCGTTLVTAIVIGVFAAVRGDLTMPGDWTGWLALGGLGILVHALGQGLVSVGLKVVDEATGSMILLVQPFIATLLGAMVLGEVLNGWHMLGNIAVVLALLIATRARRRPA</sequence>
<keyword evidence="1" id="KW-1133">Transmembrane helix</keyword>
<feature type="transmembrane region" description="Helical" evidence="1">
    <location>
        <begin position="302"/>
        <end position="320"/>
    </location>
</feature>
<dbReference type="RefSeq" id="WP_114102285.1">
    <property type="nucleotide sequence ID" value="NZ_JPWF01000006.1"/>
</dbReference>
<reference evidence="3 4" key="1">
    <citation type="submission" date="2014-07" db="EMBL/GenBank/DDBJ databases">
        <title>Draft genome sequence of Thalassospira profundimaris 35.</title>
        <authorList>
            <person name="Lai Q."/>
            <person name="Shao Z."/>
        </authorList>
    </citation>
    <scope>NUCLEOTIDE SEQUENCE [LARGE SCALE GENOMIC DNA]</scope>
    <source>
        <strain evidence="3 4">35</strain>
    </source>
</reference>
<dbReference type="PANTHER" id="PTHR22911">
    <property type="entry name" value="ACYL-MALONYL CONDENSING ENZYME-RELATED"/>
    <property type="match status" value="1"/>
</dbReference>
<feature type="domain" description="EamA" evidence="2">
    <location>
        <begin position="33"/>
        <end position="173"/>
    </location>
</feature>
<dbReference type="AlphaFoldDB" id="A0A367W908"/>
<feature type="domain" description="EamA" evidence="2">
    <location>
        <begin position="185"/>
        <end position="317"/>
    </location>
</feature>
<dbReference type="EMBL" id="JPWF01000006">
    <property type="protein sequence ID" value="RCK37032.1"/>
    <property type="molecule type" value="Genomic_DNA"/>
</dbReference>
<dbReference type="GO" id="GO:0016020">
    <property type="term" value="C:membrane"/>
    <property type="evidence" value="ECO:0007669"/>
    <property type="project" value="InterPro"/>
</dbReference>
<keyword evidence="1" id="KW-0472">Membrane</keyword>
<protein>
    <recommendedName>
        <fullName evidence="2">EamA domain-containing protein</fullName>
    </recommendedName>
</protein>
<name>A0A367W908_9PROT</name>
<comment type="caution">
    <text evidence="3">The sequence shown here is derived from an EMBL/GenBank/DDBJ whole genome shotgun (WGS) entry which is preliminary data.</text>
</comment>
<feature type="transmembrane region" description="Helical" evidence="1">
    <location>
        <begin position="32"/>
        <end position="51"/>
    </location>
</feature>
<proteinExistence type="predicted"/>
<feature type="transmembrane region" description="Helical" evidence="1">
    <location>
        <begin position="129"/>
        <end position="150"/>
    </location>
</feature>
<evidence type="ECO:0000313" key="4">
    <source>
        <dbReference type="Proteomes" id="UP000253226"/>
    </source>
</evidence>
<evidence type="ECO:0000259" key="2">
    <source>
        <dbReference type="Pfam" id="PF00892"/>
    </source>
</evidence>
<feature type="transmembrane region" description="Helical" evidence="1">
    <location>
        <begin position="245"/>
        <end position="266"/>
    </location>
</feature>
<dbReference type="Pfam" id="PF00892">
    <property type="entry name" value="EamA"/>
    <property type="match status" value="2"/>
</dbReference>
<feature type="transmembrane region" description="Helical" evidence="1">
    <location>
        <begin position="157"/>
        <end position="176"/>
    </location>
</feature>
<feature type="transmembrane region" description="Helical" evidence="1">
    <location>
        <begin position="278"/>
        <end position="296"/>
    </location>
</feature>
<evidence type="ECO:0000313" key="3">
    <source>
        <dbReference type="EMBL" id="RCK37032.1"/>
    </source>
</evidence>
<accession>A0A367W908</accession>
<dbReference type="InterPro" id="IPR037185">
    <property type="entry name" value="EmrE-like"/>
</dbReference>
<organism evidence="3 4">
    <name type="scientific">Thalassospira profundimaris</name>
    <dbReference type="NCBI Taxonomy" id="502049"/>
    <lineage>
        <taxon>Bacteria</taxon>
        <taxon>Pseudomonadati</taxon>
        <taxon>Pseudomonadota</taxon>
        <taxon>Alphaproteobacteria</taxon>
        <taxon>Rhodospirillales</taxon>
        <taxon>Thalassospiraceae</taxon>
        <taxon>Thalassospira</taxon>
    </lineage>
</organism>
<evidence type="ECO:0000256" key="1">
    <source>
        <dbReference type="SAM" id="Phobius"/>
    </source>
</evidence>
<feature type="transmembrane region" description="Helical" evidence="1">
    <location>
        <begin position="101"/>
        <end position="123"/>
    </location>
</feature>
<feature type="transmembrane region" description="Helical" evidence="1">
    <location>
        <begin position="63"/>
        <end position="81"/>
    </location>
</feature>
<feature type="transmembrane region" description="Helical" evidence="1">
    <location>
        <begin position="182"/>
        <end position="202"/>
    </location>
</feature>
<keyword evidence="1" id="KW-0812">Transmembrane</keyword>
<feature type="transmembrane region" description="Helical" evidence="1">
    <location>
        <begin position="209"/>
        <end position="233"/>
    </location>
</feature>
<gene>
    <name evidence="3" type="ORF">TH19_10755</name>
</gene>
<dbReference type="PANTHER" id="PTHR22911:SF76">
    <property type="entry name" value="EAMA DOMAIN-CONTAINING PROTEIN"/>
    <property type="match status" value="1"/>
</dbReference>
<dbReference type="OrthoDB" id="8770617at2"/>
<dbReference type="Proteomes" id="UP000253226">
    <property type="component" value="Unassembled WGS sequence"/>
</dbReference>
<dbReference type="InterPro" id="IPR000620">
    <property type="entry name" value="EamA_dom"/>
</dbReference>